<dbReference type="EMBL" id="VFLP01000022">
    <property type="protein sequence ID" value="TRX94431.1"/>
    <property type="molecule type" value="Genomic_DNA"/>
</dbReference>
<evidence type="ECO:0000313" key="4">
    <source>
        <dbReference type="Proteomes" id="UP000319160"/>
    </source>
</evidence>
<evidence type="ECO:0000256" key="2">
    <source>
        <dbReference type="SAM" id="Phobius"/>
    </source>
</evidence>
<evidence type="ECO:0000313" key="3">
    <source>
        <dbReference type="EMBL" id="TRX94431.1"/>
    </source>
</evidence>
<sequence>MSSSFNSKITGRLCPRRTRPIGYIHERFKVLTGEIISIYHPGGAQHELTTGGSGMTVSLNIDIPMDIAARQMSITTFGPSPASGIEVLGIATATCLLAFFLCLLFCAGLRIFSYSWFASSPELHRGDTPRIIRTSAEQDGSEQSICKRIVTPLSRSPIFHDEQPDDSQPPCSARPGCVTRMKIARRNNIIPERYYYTQIPPKCKPLSRKRLLMSKPVISSVRRENTTLDMEEGLGLSYDAAAAAVPHGLGDLPRPYETATCRESKTKDGEHPGRSFLHCRGTSL</sequence>
<dbReference type="OrthoDB" id="4747784at2759"/>
<feature type="region of interest" description="Disordered" evidence="1">
    <location>
        <begin position="263"/>
        <end position="284"/>
    </location>
</feature>
<accession>A0A553I2L0</accession>
<feature type="transmembrane region" description="Helical" evidence="2">
    <location>
        <begin position="87"/>
        <end position="112"/>
    </location>
</feature>
<keyword evidence="2" id="KW-0472">Membrane</keyword>
<keyword evidence="2" id="KW-1133">Transmembrane helix</keyword>
<organism evidence="3 4">
    <name type="scientific">Xylaria flabelliformis</name>
    <dbReference type="NCBI Taxonomy" id="2512241"/>
    <lineage>
        <taxon>Eukaryota</taxon>
        <taxon>Fungi</taxon>
        <taxon>Dikarya</taxon>
        <taxon>Ascomycota</taxon>
        <taxon>Pezizomycotina</taxon>
        <taxon>Sordariomycetes</taxon>
        <taxon>Xylariomycetidae</taxon>
        <taxon>Xylariales</taxon>
        <taxon>Xylariaceae</taxon>
        <taxon>Xylaria</taxon>
    </lineage>
</organism>
<feature type="compositionally biased region" description="Basic and acidic residues" evidence="1">
    <location>
        <begin position="263"/>
        <end position="273"/>
    </location>
</feature>
<keyword evidence="2" id="KW-0812">Transmembrane</keyword>
<reference evidence="4" key="1">
    <citation type="submission" date="2019-06" db="EMBL/GenBank/DDBJ databases">
        <title>Draft genome sequence of the griseofulvin-producing fungus Xylaria cubensis strain G536.</title>
        <authorList>
            <person name="Mead M.E."/>
            <person name="Raja H.A."/>
            <person name="Steenwyk J.L."/>
            <person name="Knowles S.L."/>
            <person name="Oberlies N.H."/>
            <person name="Rokas A."/>
        </authorList>
    </citation>
    <scope>NUCLEOTIDE SEQUENCE [LARGE SCALE GENOMIC DNA]</scope>
    <source>
        <strain evidence="4">G536</strain>
    </source>
</reference>
<protein>
    <submittedName>
        <fullName evidence="3">Uncharacterized protein</fullName>
    </submittedName>
</protein>
<keyword evidence="4" id="KW-1185">Reference proteome</keyword>
<proteinExistence type="predicted"/>
<name>A0A553I2L0_9PEZI</name>
<comment type="caution">
    <text evidence="3">The sequence shown here is derived from an EMBL/GenBank/DDBJ whole genome shotgun (WGS) entry which is preliminary data.</text>
</comment>
<evidence type="ECO:0000256" key="1">
    <source>
        <dbReference type="SAM" id="MobiDB-lite"/>
    </source>
</evidence>
<dbReference type="AlphaFoldDB" id="A0A553I2L0"/>
<dbReference type="Proteomes" id="UP000319160">
    <property type="component" value="Unassembled WGS sequence"/>
</dbReference>
<gene>
    <name evidence="3" type="ORF">FHL15_004586</name>
</gene>